<gene>
    <name evidence="3" type="ORF">HPB51_028483</name>
</gene>
<dbReference type="Gene3D" id="3.40.390.10">
    <property type="entry name" value="Collagenase (Catalytic Domain)"/>
    <property type="match status" value="1"/>
</dbReference>
<feature type="domain" description="Peptidase M13 C-terminal" evidence="2">
    <location>
        <begin position="402"/>
        <end position="603"/>
    </location>
</feature>
<dbReference type="EMBL" id="JABSTU010005241">
    <property type="protein sequence ID" value="KAH7948590.1"/>
    <property type="molecule type" value="Genomic_DNA"/>
</dbReference>
<dbReference type="InterPro" id="IPR000718">
    <property type="entry name" value="Peptidase_M13"/>
</dbReference>
<dbReference type="GO" id="GO:0004222">
    <property type="term" value="F:metalloendopeptidase activity"/>
    <property type="evidence" value="ECO:0007669"/>
    <property type="project" value="InterPro"/>
</dbReference>
<name>A0A9J6CXE1_RHIMP</name>
<evidence type="ECO:0000313" key="3">
    <source>
        <dbReference type="EMBL" id="KAH7948590.1"/>
    </source>
</evidence>
<evidence type="ECO:0000256" key="1">
    <source>
        <dbReference type="SAM" id="MobiDB-lite"/>
    </source>
</evidence>
<protein>
    <recommendedName>
        <fullName evidence="2">Peptidase M13 C-terminal domain-containing protein</fullName>
    </recommendedName>
</protein>
<dbReference type="Proteomes" id="UP000821866">
    <property type="component" value="Unassembled WGS sequence"/>
</dbReference>
<keyword evidence="4" id="KW-1185">Reference proteome</keyword>
<dbReference type="VEuPathDB" id="VectorBase:LOC119183257"/>
<accession>A0A9J6CXE1</accession>
<dbReference type="InterPro" id="IPR018497">
    <property type="entry name" value="Peptidase_M13_C"/>
</dbReference>
<evidence type="ECO:0000313" key="4">
    <source>
        <dbReference type="Proteomes" id="UP000821866"/>
    </source>
</evidence>
<comment type="caution">
    <text evidence="3">The sequence shown here is derived from an EMBL/GenBank/DDBJ whole genome shotgun (WGS) entry which is preliminary data.</text>
</comment>
<reference evidence="3" key="1">
    <citation type="journal article" date="2020" name="Cell">
        <title>Large-Scale Comparative Analyses of Tick Genomes Elucidate Their Genetic Diversity and Vector Capacities.</title>
        <authorList>
            <consortium name="Tick Genome and Microbiome Consortium (TIGMIC)"/>
            <person name="Jia N."/>
            <person name="Wang J."/>
            <person name="Shi W."/>
            <person name="Du L."/>
            <person name="Sun Y."/>
            <person name="Zhan W."/>
            <person name="Jiang J.F."/>
            <person name="Wang Q."/>
            <person name="Zhang B."/>
            <person name="Ji P."/>
            <person name="Bell-Sakyi L."/>
            <person name="Cui X.M."/>
            <person name="Yuan T.T."/>
            <person name="Jiang B.G."/>
            <person name="Yang W.F."/>
            <person name="Lam T.T."/>
            <person name="Chang Q.C."/>
            <person name="Ding S.J."/>
            <person name="Wang X.J."/>
            <person name="Zhu J.G."/>
            <person name="Ruan X.D."/>
            <person name="Zhao L."/>
            <person name="Wei J.T."/>
            <person name="Ye R.Z."/>
            <person name="Que T.C."/>
            <person name="Du C.H."/>
            <person name="Zhou Y.H."/>
            <person name="Cheng J.X."/>
            <person name="Dai P.F."/>
            <person name="Guo W.B."/>
            <person name="Han X.H."/>
            <person name="Huang E.J."/>
            <person name="Li L.F."/>
            <person name="Wei W."/>
            <person name="Gao Y.C."/>
            <person name="Liu J.Z."/>
            <person name="Shao H.Z."/>
            <person name="Wang X."/>
            <person name="Wang C.C."/>
            <person name="Yang T.C."/>
            <person name="Huo Q.B."/>
            <person name="Li W."/>
            <person name="Chen H.Y."/>
            <person name="Chen S.E."/>
            <person name="Zhou L.G."/>
            <person name="Ni X.B."/>
            <person name="Tian J.H."/>
            <person name="Sheng Y."/>
            <person name="Liu T."/>
            <person name="Pan Y.S."/>
            <person name="Xia L.Y."/>
            <person name="Li J."/>
            <person name="Zhao F."/>
            <person name="Cao W.C."/>
        </authorList>
    </citation>
    <scope>NUCLEOTIDE SEQUENCE</scope>
    <source>
        <strain evidence="3">Rmic-2018</strain>
    </source>
</reference>
<evidence type="ECO:0000259" key="2">
    <source>
        <dbReference type="Pfam" id="PF01431"/>
    </source>
</evidence>
<reference evidence="3" key="2">
    <citation type="submission" date="2021-09" db="EMBL/GenBank/DDBJ databases">
        <authorList>
            <person name="Jia N."/>
            <person name="Wang J."/>
            <person name="Shi W."/>
            <person name="Du L."/>
            <person name="Sun Y."/>
            <person name="Zhan W."/>
            <person name="Jiang J."/>
            <person name="Wang Q."/>
            <person name="Zhang B."/>
            <person name="Ji P."/>
            <person name="Sakyi L.B."/>
            <person name="Cui X."/>
            <person name="Yuan T."/>
            <person name="Jiang B."/>
            <person name="Yang W."/>
            <person name="Lam T.T.-Y."/>
            <person name="Chang Q."/>
            <person name="Ding S."/>
            <person name="Wang X."/>
            <person name="Zhu J."/>
            <person name="Ruan X."/>
            <person name="Zhao L."/>
            <person name="Wei J."/>
            <person name="Que T."/>
            <person name="Du C."/>
            <person name="Cheng J."/>
            <person name="Dai P."/>
            <person name="Han X."/>
            <person name="Huang E."/>
            <person name="Gao Y."/>
            <person name="Liu J."/>
            <person name="Shao H."/>
            <person name="Ye R."/>
            <person name="Li L."/>
            <person name="Wei W."/>
            <person name="Wang X."/>
            <person name="Wang C."/>
            <person name="Huo Q."/>
            <person name="Li W."/>
            <person name="Guo W."/>
            <person name="Chen H."/>
            <person name="Chen S."/>
            <person name="Zhou L."/>
            <person name="Zhou L."/>
            <person name="Ni X."/>
            <person name="Tian J."/>
            <person name="Zhou Y."/>
            <person name="Sheng Y."/>
            <person name="Liu T."/>
            <person name="Pan Y."/>
            <person name="Xia L."/>
            <person name="Li J."/>
            <person name="Zhao F."/>
            <person name="Cao W."/>
        </authorList>
    </citation>
    <scope>NUCLEOTIDE SEQUENCE</scope>
    <source>
        <strain evidence="3">Rmic-2018</strain>
        <tissue evidence="3">Larvae</tissue>
    </source>
</reference>
<dbReference type="GO" id="GO:0005886">
    <property type="term" value="C:plasma membrane"/>
    <property type="evidence" value="ECO:0007669"/>
    <property type="project" value="TreeGrafter"/>
</dbReference>
<dbReference type="InterPro" id="IPR024079">
    <property type="entry name" value="MetalloPept_cat_dom_sf"/>
</dbReference>
<dbReference type="PROSITE" id="PS51885">
    <property type="entry name" value="NEPRILYSIN"/>
    <property type="match status" value="1"/>
</dbReference>
<dbReference type="SUPFAM" id="SSF55486">
    <property type="entry name" value="Metalloproteases ('zincins'), catalytic domain"/>
    <property type="match status" value="1"/>
</dbReference>
<proteinExistence type="predicted"/>
<dbReference type="AlphaFoldDB" id="A0A9J6CXE1"/>
<feature type="region of interest" description="Disordered" evidence="1">
    <location>
        <begin position="1"/>
        <end position="35"/>
    </location>
</feature>
<sequence length="615" mass="69058">MPVSVVGSQGTELRRSGKKRQSPSPPPHVFGHEGLQGNEADHAAAREHVSRAALGRKDTRSVCVPDTLAHLLLECQCHANHDVQLERDQATNKDYIMERWEAKLVLEDLEDQRQLVARAKGAVEARGFLTREPSHLMMNHIEDTVYRNSWTIAKARSSRVPCYLWRVSTTTREVPFRRASGWRVSTNRHRPLVGRRSWHGTPLFSETQGCSQDFAGYGRGTAKRNCWRHSRGFLAQILGPIADARLLRFRYANLATTNIRRVHFCVSEVEEIYRFLVIVLATVVNFRESLRLNISSQLAIVQQAAGALVGALPWLDNATKVASGKKIARAKTLLWPPNDFLTDDVLSVMYSGFPEDVLSADETFADLWLQSRQALSDLVTDRSYEATAIDMLANTRLPLAQYDYVRNTVRISVQALSAPLYYPQGTNAMFYGGLGFVYARELVKSLDGEGVTFDGDGNVGLDWSSDVWKITMVERTFCLAAQSGSAEKRAPRPNPSQQNGPLFSFHKFARYLFADNRLFPDIPALEVAYAALQWALALDPHPTRVLEHYTEQQLFFITLCYLMCGAAHPGARNCNKALRHFPPFAQHFDCKQGSGMKAAKPCSLLYIPNRKSDSD</sequence>
<dbReference type="PANTHER" id="PTHR11733">
    <property type="entry name" value="ZINC METALLOPROTEASE FAMILY M13 NEPRILYSIN-RELATED"/>
    <property type="match status" value="1"/>
</dbReference>
<dbReference type="Pfam" id="PF01431">
    <property type="entry name" value="Peptidase_M13"/>
    <property type="match status" value="1"/>
</dbReference>
<dbReference type="GO" id="GO:0016485">
    <property type="term" value="P:protein processing"/>
    <property type="evidence" value="ECO:0007669"/>
    <property type="project" value="TreeGrafter"/>
</dbReference>
<organism evidence="3 4">
    <name type="scientific">Rhipicephalus microplus</name>
    <name type="common">Cattle tick</name>
    <name type="synonym">Boophilus microplus</name>
    <dbReference type="NCBI Taxonomy" id="6941"/>
    <lineage>
        <taxon>Eukaryota</taxon>
        <taxon>Metazoa</taxon>
        <taxon>Ecdysozoa</taxon>
        <taxon>Arthropoda</taxon>
        <taxon>Chelicerata</taxon>
        <taxon>Arachnida</taxon>
        <taxon>Acari</taxon>
        <taxon>Parasitiformes</taxon>
        <taxon>Ixodida</taxon>
        <taxon>Ixodoidea</taxon>
        <taxon>Ixodidae</taxon>
        <taxon>Rhipicephalinae</taxon>
        <taxon>Rhipicephalus</taxon>
        <taxon>Boophilus</taxon>
    </lineage>
</organism>
<dbReference type="PANTHER" id="PTHR11733:SF241">
    <property type="entry name" value="GH26575P-RELATED"/>
    <property type="match status" value="1"/>
</dbReference>
<feature type="compositionally biased region" description="Polar residues" evidence="1">
    <location>
        <begin position="1"/>
        <end position="11"/>
    </location>
</feature>